<feature type="compositionally biased region" description="Low complexity" evidence="5">
    <location>
        <begin position="23"/>
        <end position="46"/>
    </location>
</feature>
<name>A0ABR4L225_9EURO</name>
<dbReference type="Proteomes" id="UP001610446">
    <property type="component" value="Unassembled WGS sequence"/>
</dbReference>
<protein>
    <recommendedName>
        <fullName evidence="9">Mid2 domain-containing protein</fullName>
    </recommendedName>
</protein>
<feature type="transmembrane region" description="Helical" evidence="6">
    <location>
        <begin position="90"/>
        <end position="112"/>
    </location>
</feature>
<dbReference type="InterPro" id="IPR051694">
    <property type="entry name" value="Immunoregulatory_rcpt-like"/>
</dbReference>
<dbReference type="EMBL" id="JBFXLU010000001">
    <property type="protein sequence ID" value="KAL2858594.1"/>
    <property type="molecule type" value="Genomic_DNA"/>
</dbReference>
<organism evidence="7 8">
    <name type="scientific">Aspergillus pseudoustus</name>
    <dbReference type="NCBI Taxonomy" id="1810923"/>
    <lineage>
        <taxon>Eukaryota</taxon>
        <taxon>Fungi</taxon>
        <taxon>Dikarya</taxon>
        <taxon>Ascomycota</taxon>
        <taxon>Pezizomycotina</taxon>
        <taxon>Eurotiomycetes</taxon>
        <taxon>Eurotiomycetidae</taxon>
        <taxon>Eurotiales</taxon>
        <taxon>Aspergillaceae</taxon>
        <taxon>Aspergillus</taxon>
        <taxon>Aspergillus subgen. Nidulantes</taxon>
    </lineage>
</organism>
<keyword evidence="3 6" id="KW-1133">Transmembrane helix</keyword>
<evidence type="ECO:0000313" key="8">
    <source>
        <dbReference type="Proteomes" id="UP001610446"/>
    </source>
</evidence>
<comment type="caution">
    <text evidence="7">The sequence shown here is derived from an EMBL/GenBank/DDBJ whole genome shotgun (WGS) entry which is preliminary data.</text>
</comment>
<evidence type="ECO:0000256" key="4">
    <source>
        <dbReference type="ARBA" id="ARBA00023136"/>
    </source>
</evidence>
<dbReference type="PANTHER" id="PTHR15549">
    <property type="entry name" value="PAIRED IMMUNOGLOBULIN-LIKE TYPE 2 RECEPTOR"/>
    <property type="match status" value="1"/>
</dbReference>
<evidence type="ECO:0000313" key="7">
    <source>
        <dbReference type="EMBL" id="KAL2858594.1"/>
    </source>
</evidence>
<keyword evidence="8" id="KW-1185">Reference proteome</keyword>
<keyword evidence="4 6" id="KW-0472">Membrane</keyword>
<dbReference type="CDD" id="cd12087">
    <property type="entry name" value="TM_EGFR-like"/>
    <property type="match status" value="1"/>
</dbReference>
<sequence length="143" mass="14997">MALIWTIGVGGTPIGDTITSTFTAPPTTFTDEQATTTTTTTGTITREPTHETPETSADPTSPVTVTVFSALPTETNTSRGGDGLSSGAKAGIGVGVALGFILIAAVGAIFWFRRRKRRGEDALREPPVITQNASVRMPPFEMD</sequence>
<evidence type="ECO:0000256" key="1">
    <source>
        <dbReference type="ARBA" id="ARBA00004167"/>
    </source>
</evidence>
<evidence type="ECO:0000256" key="6">
    <source>
        <dbReference type="SAM" id="Phobius"/>
    </source>
</evidence>
<evidence type="ECO:0000256" key="5">
    <source>
        <dbReference type="SAM" id="MobiDB-lite"/>
    </source>
</evidence>
<feature type="region of interest" description="Disordered" evidence="5">
    <location>
        <begin position="23"/>
        <end position="62"/>
    </location>
</feature>
<dbReference type="PANTHER" id="PTHR15549:SF30">
    <property type="entry name" value="MID2 DOMAIN-CONTAINING PROTEIN"/>
    <property type="match status" value="1"/>
</dbReference>
<accession>A0ABR4L225</accession>
<comment type="subcellular location">
    <subcellularLocation>
        <location evidence="1">Membrane</location>
        <topology evidence="1">Single-pass membrane protein</topology>
    </subcellularLocation>
</comment>
<keyword evidence="2 6" id="KW-0812">Transmembrane</keyword>
<evidence type="ECO:0000256" key="3">
    <source>
        <dbReference type="ARBA" id="ARBA00022989"/>
    </source>
</evidence>
<proteinExistence type="predicted"/>
<reference evidence="7 8" key="1">
    <citation type="submission" date="2024-07" db="EMBL/GenBank/DDBJ databases">
        <title>Section-level genome sequencing and comparative genomics of Aspergillus sections Usti and Cavernicolus.</title>
        <authorList>
            <consortium name="Lawrence Berkeley National Laboratory"/>
            <person name="Nybo J.L."/>
            <person name="Vesth T.C."/>
            <person name="Theobald S."/>
            <person name="Frisvad J.C."/>
            <person name="Larsen T.O."/>
            <person name="Kjaerboelling I."/>
            <person name="Rothschild-Mancinelli K."/>
            <person name="Lyhne E.K."/>
            <person name="Kogle M.E."/>
            <person name="Barry K."/>
            <person name="Clum A."/>
            <person name="Na H."/>
            <person name="Ledsgaard L."/>
            <person name="Lin J."/>
            <person name="Lipzen A."/>
            <person name="Kuo A."/>
            <person name="Riley R."/>
            <person name="Mondo S."/>
            <person name="Labutti K."/>
            <person name="Haridas S."/>
            <person name="Pangalinan J."/>
            <person name="Salamov A.A."/>
            <person name="Simmons B.A."/>
            <person name="Magnuson J.K."/>
            <person name="Chen J."/>
            <person name="Drula E."/>
            <person name="Henrissat B."/>
            <person name="Wiebenga A."/>
            <person name="Lubbers R.J."/>
            <person name="Gomes A.C."/>
            <person name="Makela M.R."/>
            <person name="Stajich J."/>
            <person name="Grigoriev I.V."/>
            <person name="Mortensen U.H."/>
            <person name="De Vries R.P."/>
            <person name="Baker S.E."/>
            <person name="Andersen M.R."/>
        </authorList>
    </citation>
    <scope>NUCLEOTIDE SEQUENCE [LARGE SCALE GENOMIC DNA]</scope>
    <source>
        <strain evidence="7 8">CBS 123904</strain>
    </source>
</reference>
<gene>
    <name evidence="7" type="ORF">BJY01DRAFT_241924</name>
</gene>
<evidence type="ECO:0008006" key="9">
    <source>
        <dbReference type="Google" id="ProtNLM"/>
    </source>
</evidence>
<evidence type="ECO:0000256" key="2">
    <source>
        <dbReference type="ARBA" id="ARBA00022692"/>
    </source>
</evidence>